<dbReference type="SUPFAM" id="SSF54523">
    <property type="entry name" value="Pili subunits"/>
    <property type="match status" value="1"/>
</dbReference>
<dbReference type="NCBIfam" id="TIGR02532">
    <property type="entry name" value="IV_pilin_GFxxxE"/>
    <property type="match status" value="1"/>
</dbReference>
<dbReference type="InterPro" id="IPR051621">
    <property type="entry name" value="T2SS_protein_J"/>
</dbReference>
<dbReference type="PROSITE" id="PS00409">
    <property type="entry name" value="PROKAR_NTER_METHYL"/>
    <property type="match status" value="1"/>
</dbReference>
<dbReference type="InterPro" id="IPR045584">
    <property type="entry name" value="Pilin-like"/>
</dbReference>
<dbReference type="PANTHER" id="PTHR39583:SF2">
    <property type="entry name" value="TYPE II SECRETION SYSTEM PROTEIN J"/>
    <property type="match status" value="1"/>
</dbReference>
<dbReference type="Proteomes" id="UP000553442">
    <property type="component" value="Unassembled WGS sequence"/>
</dbReference>
<dbReference type="RefSeq" id="WP_183330738.1">
    <property type="nucleotide sequence ID" value="NZ_JACHZF010000009.1"/>
</dbReference>
<keyword evidence="7 8" id="KW-0472">Membrane</keyword>
<evidence type="ECO:0000313" key="10">
    <source>
        <dbReference type="Proteomes" id="UP000553442"/>
    </source>
</evidence>
<reference evidence="9 10" key="1">
    <citation type="submission" date="2020-08" db="EMBL/GenBank/DDBJ databases">
        <title>Genomic Encyclopedia of Archaeal and Bacterial Type Strains, Phase II (KMG-II): from individual species to whole genera.</title>
        <authorList>
            <person name="Goeker M."/>
        </authorList>
    </citation>
    <scope>NUCLEOTIDE SEQUENCE [LARGE SCALE GENOMIC DNA]</scope>
    <source>
        <strain evidence="9 10">5AG</strain>
    </source>
</reference>
<evidence type="ECO:0000256" key="3">
    <source>
        <dbReference type="ARBA" id="ARBA00022481"/>
    </source>
</evidence>
<feature type="transmembrane region" description="Helical" evidence="8">
    <location>
        <begin position="12"/>
        <end position="36"/>
    </location>
</feature>
<keyword evidence="4" id="KW-0997">Cell inner membrane</keyword>
<proteinExistence type="predicted"/>
<dbReference type="Pfam" id="PF07963">
    <property type="entry name" value="N_methyl"/>
    <property type="match status" value="1"/>
</dbReference>
<name>A0A7W5PB61_9GAMM</name>
<organism evidence="9 10">
    <name type="scientific">Halomonas campaniensis</name>
    <dbReference type="NCBI Taxonomy" id="213554"/>
    <lineage>
        <taxon>Bacteria</taxon>
        <taxon>Pseudomonadati</taxon>
        <taxon>Pseudomonadota</taxon>
        <taxon>Gammaproteobacteria</taxon>
        <taxon>Oceanospirillales</taxon>
        <taxon>Halomonadaceae</taxon>
        <taxon>Halomonas</taxon>
    </lineage>
</organism>
<dbReference type="InterPro" id="IPR012902">
    <property type="entry name" value="N_methyl_site"/>
</dbReference>
<dbReference type="EMBL" id="JACHZF010000009">
    <property type="protein sequence ID" value="MBB3330621.1"/>
    <property type="molecule type" value="Genomic_DNA"/>
</dbReference>
<keyword evidence="10" id="KW-1185">Reference proteome</keyword>
<evidence type="ECO:0000256" key="2">
    <source>
        <dbReference type="ARBA" id="ARBA00022475"/>
    </source>
</evidence>
<evidence type="ECO:0000256" key="7">
    <source>
        <dbReference type="ARBA" id="ARBA00023136"/>
    </source>
</evidence>
<dbReference type="GO" id="GO:0005886">
    <property type="term" value="C:plasma membrane"/>
    <property type="evidence" value="ECO:0007669"/>
    <property type="project" value="UniProtKB-SubCell"/>
</dbReference>
<comment type="caution">
    <text evidence="9">The sequence shown here is derived from an EMBL/GenBank/DDBJ whole genome shotgun (WGS) entry which is preliminary data.</text>
</comment>
<keyword evidence="3" id="KW-0488">Methylation</keyword>
<evidence type="ECO:0000256" key="8">
    <source>
        <dbReference type="SAM" id="Phobius"/>
    </source>
</evidence>
<comment type="subcellular location">
    <subcellularLocation>
        <location evidence="1">Cell inner membrane</location>
        <topology evidence="1">Single-pass membrane protein</topology>
    </subcellularLocation>
</comment>
<keyword evidence="5 8" id="KW-0812">Transmembrane</keyword>
<evidence type="ECO:0000256" key="6">
    <source>
        <dbReference type="ARBA" id="ARBA00022989"/>
    </source>
</evidence>
<protein>
    <submittedName>
        <fullName evidence="9">General secretion pathway protein J</fullName>
    </submittedName>
</protein>
<evidence type="ECO:0000313" key="9">
    <source>
        <dbReference type="EMBL" id="MBB3330621.1"/>
    </source>
</evidence>
<evidence type="ECO:0000256" key="5">
    <source>
        <dbReference type="ARBA" id="ARBA00022692"/>
    </source>
</evidence>
<keyword evidence="2" id="KW-1003">Cell membrane</keyword>
<dbReference type="PANTHER" id="PTHR39583">
    <property type="entry name" value="TYPE II SECRETION SYSTEM PROTEIN J-RELATED"/>
    <property type="match status" value="1"/>
</dbReference>
<gene>
    <name evidence="9" type="ORF">BDK63_001489</name>
</gene>
<evidence type="ECO:0000256" key="1">
    <source>
        <dbReference type="ARBA" id="ARBA00004377"/>
    </source>
</evidence>
<dbReference type="AlphaFoldDB" id="A0A7W5PB61"/>
<sequence>MTSPTATRHERGFTLLEVLVALALTAMLGLAIASLVNRLIDAREALASPPAGLRDLHFSQLLERRLESLVVRPLHVRGRPLLNPPLDYRDNLQRLEWVSASGTPLSVDDHYTRVRRQRLSWYEEGRLRLASSGELDAAGEPGWQTVAELDGIEAVRLAFHDGSRWQSAPAGRPLPRGIRVEWVRHGQVTRLTAPLPEVRER</sequence>
<accession>A0A7W5PB61</accession>
<keyword evidence="6 8" id="KW-1133">Transmembrane helix</keyword>
<evidence type="ECO:0000256" key="4">
    <source>
        <dbReference type="ARBA" id="ARBA00022519"/>
    </source>
</evidence>